<dbReference type="KEGG" id="pfy:PFICI_13026"/>
<dbReference type="OrthoDB" id="270651at2759"/>
<feature type="compositionally biased region" description="Basic and acidic residues" evidence="10">
    <location>
        <begin position="163"/>
        <end position="173"/>
    </location>
</feature>
<keyword evidence="6" id="KW-0949">S-adenosyl-L-methionine</keyword>
<dbReference type="AlphaFoldDB" id="W3WMZ7"/>
<dbReference type="SUPFAM" id="SSF75217">
    <property type="entry name" value="alpha/beta knot"/>
    <property type="match status" value="1"/>
</dbReference>
<dbReference type="CDD" id="cd18105">
    <property type="entry name" value="SpoU-like_MRM1"/>
    <property type="match status" value="1"/>
</dbReference>
<evidence type="ECO:0000259" key="11">
    <source>
        <dbReference type="SMART" id="SM00967"/>
    </source>
</evidence>
<feature type="compositionally biased region" description="Basic and acidic residues" evidence="10">
    <location>
        <begin position="180"/>
        <end position="202"/>
    </location>
</feature>
<keyword evidence="5" id="KW-0808">Transferase</keyword>
<dbReference type="FunFam" id="3.30.1330.30:FF:000035">
    <property type="entry name" value="TrmH family RNA methyltransferase"/>
    <property type="match status" value="1"/>
</dbReference>
<keyword evidence="3" id="KW-0698">rRNA processing</keyword>
<protein>
    <recommendedName>
        <fullName evidence="9">rRNA methyltransferase 1, mitochondrial</fullName>
    </recommendedName>
</protein>
<dbReference type="InterPro" id="IPR029028">
    <property type="entry name" value="Alpha/beta_knot_MTases"/>
</dbReference>
<dbReference type="PANTHER" id="PTHR46103:SF1">
    <property type="entry name" value="RRNA METHYLTRANSFERASE 1, MITOCHONDRIAL"/>
    <property type="match status" value="1"/>
</dbReference>
<dbReference type="GO" id="GO:0003723">
    <property type="term" value="F:RNA binding"/>
    <property type="evidence" value="ECO:0007669"/>
    <property type="project" value="InterPro"/>
</dbReference>
<feature type="compositionally biased region" description="Basic and acidic residues" evidence="10">
    <location>
        <begin position="278"/>
        <end position="297"/>
    </location>
</feature>
<dbReference type="PANTHER" id="PTHR46103">
    <property type="entry name" value="RRNA METHYLTRANSFERASE 1, MITOCHONDRIAL"/>
    <property type="match status" value="1"/>
</dbReference>
<feature type="compositionally biased region" description="Basic and acidic residues" evidence="10">
    <location>
        <begin position="242"/>
        <end position="251"/>
    </location>
</feature>
<dbReference type="OMA" id="IHANENR"/>
<gene>
    <name evidence="12" type="ORF">PFICI_13026</name>
</gene>
<reference evidence="13" key="1">
    <citation type="journal article" date="2015" name="BMC Genomics">
        <title>Genomic and transcriptomic analysis of the endophytic fungus Pestalotiopsis fici reveals its lifestyle and high potential for synthesis of natural products.</title>
        <authorList>
            <person name="Wang X."/>
            <person name="Zhang X."/>
            <person name="Liu L."/>
            <person name="Xiang M."/>
            <person name="Wang W."/>
            <person name="Sun X."/>
            <person name="Che Y."/>
            <person name="Guo L."/>
            <person name="Liu G."/>
            <person name="Guo L."/>
            <person name="Wang C."/>
            <person name="Yin W.B."/>
            <person name="Stadler M."/>
            <person name="Zhang X."/>
            <person name="Liu X."/>
        </authorList>
    </citation>
    <scope>NUCLEOTIDE SEQUENCE [LARGE SCALE GENOMIC DNA]</scope>
    <source>
        <strain evidence="13">W106-1 / CGMCC3.15140</strain>
    </source>
</reference>
<proteinExistence type="inferred from homology"/>
<evidence type="ECO:0000256" key="9">
    <source>
        <dbReference type="ARBA" id="ARBA00034881"/>
    </source>
</evidence>
<name>W3WMZ7_PESFW</name>
<dbReference type="STRING" id="1229662.W3WMZ7"/>
<dbReference type="InterPro" id="IPR029064">
    <property type="entry name" value="Ribosomal_eL30-like_sf"/>
</dbReference>
<keyword evidence="4" id="KW-0489">Methyltransferase</keyword>
<dbReference type="InterPro" id="IPR001537">
    <property type="entry name" value="SpoU_MeTrfase"/>
</dbReference>
<evidence type="ECO:0000313" key="12">
    <source>
        <dbReference type="EMBL" id="ETS74542.1"/>
    </source>
</evidence>
<dbReference type="GeneID" id="19278039"/>
<organism evidence="12 13">
    <name type="scientific">Pestalotiopsis fici (strain W106-1 / CGMCC3.15140)</name>
    <dbReference type="NCBI Taxonomy" id="1229662"/>
    <lineage>
        <taxon>Eukaryota</taxon>
        <taxon>Fungi</taxon>
        <taxon>Dikarya</taxon>
        <taxon>Ascomycota</taxon>
        <taxon>Pezizomycotina</taxon>
        <taxon>Sordariomycetes</taxon>
        <taxon>Xylariomycetidae</taxon>
        <taxon>Amphisphaeriales</taxon>
        <taxon>Sporocadaceae</taxon>
        <taxon>Pestalotiopsis</taxon>
    </lineage>
</organism>
<evidence type="ECO:0000256" key="6">
    <source>
        <dbReference type="ARBA" id="ARBA00022691"/>
    </source>
</evidence>
<dbReference type="InterPro" id="IPR047182">
    <property type="entry name" value="MRM1"/>
</dbReference>
<evidence type="ECO:0000256" key="10">
    <source>
        <dbReference type="SAM" id="MobiDB-lite"/>
    </source>
</evidence>
<feature type="region of interest" description="Disordered" evidence="10">
    <location>
        <begin position="43"/>
        <end position="116"/>
    </location>
</feature>
<dbReference type="HOGENOM" id="CLU_021322_5_2_1"/>
<evidence type="ECO:0000256" key="2">
    <source>
        <dbReference type="ARBA" id="ARBA00007228"/>
    </source>
</evidence>
<dbReference type="SUPFAM" id="SSF55315">
    <property type="entry name" value="L30e-like"/>
    <property type="match status" value="1"/>
</dbReference>
<evidence type="ECO:0000256" key="1">
    <source>
        <dbReference type="ARBA" id="ARBA00004173"/>
    </source>
</evidence>
<feature type="compositionally biased region" description="Basic and acidic residues" evidence="10">
    <location>
        <begin position="226"/>
        <end position="235"/>
    </location>
</feature>
<dbReference type="InterPro" id="IPR047261">
    <property type="entry name" value="MRM1_MeTrfase_dom"/>
</dbReference>
<dbReference type="GO" id="GO:0005739">
    <property type="term" value="C:mitochondrion"/>
    <property type="evidence" value="ECO:0007669"/>
    <property type="project" value="UniProtKB-SubCell"/>
</dbReference>
<dbReference type="InterPro" id="IPR029026">
    <property type="entry name" value="tRNA_m1G_MTases_N"/>
</dbReference>
<keyword evidence="7" id="KW-0809">Transit peptide</keyword>
<evidence type="ECO:0000256" key="3">
    <source>
        <dbReference type="ARBA" id="ARBA00022552"/>
    </source>
</evidence>
<evidence type="ECO:0000256" key="7">
    <source>
        <dbReference type="ARBA" id="ARBA00022946"/>
    </source>
</evidence>
<evidence type="ECO:0000256" key="8">
    <source>
        <dbReference type="ARBA" id="ARBA00023128"/>
    </source>
</evidence>
<evidence type="ECO:0000313" key="13">
    <source>
        <dbReference type="Proteomes" id="UP000030651"/>
    </source>
</evidence>
<dbReference type="SMART" id="SM00967">
    <property type="entry name" value="SpoU_sub_bind"/>
    <property type="match status" value="1"/>
</dbReference>
<dbReference type="Gene3D" id="3.30.1330.30">
    <property type="match status" value="1"/>
</dbReference>
<dbReference type="Gene3D" id="3.40.1280.10">
    <property type="match status" value="1"/>
</dbReference>
<dbReference type="RefSeq" id="XP_007839798.1">
    <property type="nucleotide sequence ID" value="XM_007841607.1"/>
</dbReference>
<dbReference type="InterPro" id="IPR013123">
    <property type="entry name" value="SpoU_subst-bd"/>
</dbReference>
<feature type="domain" description="RNA 2-O ribose methyltransferase substrate binding" evidence="11">
    <location>
        <begin position="310"/>
        <end position="393"/>
    </location>
</feature>
<dbReference type="eggNOG" id="KOG0838">
    <property type="taxonomic scope" value="Eukaryota"/>
</dbReference>
<dbReference type="EMBL" id="KI912119">
    <property type="protein sequence ID" value="ETS74542.1"/>
    <property type="molecule type" value="Genomic_DNA"/>
</dbReference>
<sequence>MRTFNSLCFVHRHTVLFKTSAFTSANHVPVRYSSLSAIHRGLRNSEKSRPQGFTRGALESAKSTRAKRPPSRVRRDPDWTPTGFKIKKGKRDITDQGPQPKSRSGRFNDPTESFGKKSLVYQVKHGRLREQLDALGGKAPKVSSHDSFESKFASKFGDDFAEAKSSRKDDFRRSSSSRPKAVDPRLDYKNERSGKPFPRKDGATGGRSPGFARLGDRSTGRFSDNGSRRQDDRSTGRFADNVSRRQDDRSTGRFADNGSRREDDRPPRTFESRSTSFSDRRNDDASPQRSGSARDDLPIRIHYTTAASQFLYGRSVVEAALRASRRKLYHLYLYAGRDRQNLVQDATLEKLANQLDVPVTKILDNDGLRMMDKMSGGRPHNGCVLEASPTPQVPLKSLGGLSEDTSNRSFKVELAYQSAEDAAINGSPEEIQYHAKGNRKPFFLLLDGILDPGNLGAILRTAAFLGVTGVVISKHGSSGLTPVSLKASSGASEVLQLYSTASTLDFIERSKDNGWMVYASVAAGPRSRGNAHLTIDKIETYDPLSEQPTILVIGSEGEGLEKKIKRLADFEVSIPGQSGLLSTIDSLNVSVATGIMCSAFLKKSHSFEIEETVDNIKEKEGETTLW</sequence>
<comment type="similarity">
    <text evidence="2">Belongs to the class IV-like SAM-binding methyltransferase superfamily. RNA methyltransferase TrmH family.</text>
</comment>
<dbReference type="Pfam" id="PF00588">
    <property type="entry name" value="SpoU_methylase"/>
    <property type="match status" value="1"/>
</dbReference>
<evidence type="ECO:0000256" key="5">
    <source>
        <dbReference type="ARBA" id="ARBA00022679"/>
    </source>
</evidence>
<evidence type="ECO:0000256" key="4">
    <source>
        <dbReference type="ARBA" id="ARBA00022603"/>
    </source>
</evidence>
<dbReference type="GO" id="GO:0016435">
    <property type="term" value="F:rRNA (guanine) methyltransferase activity"/>
    <property type="evidence" value="ECO:0007669"/>
    <property type="project" value="TreeGrafter"/>
</dbReference>
<keyword evidence="8" id="KW-0496">Mitochondrion</keyword>
<dbReference type="InParanoid" id="W3WMZ7"/>
<feature type="region of interest" description="Disordered" evidence="10">
    <location>
        <begin position="163"/>
        <end position="297"/>
    </location>
</feature>
<dbReference type="Proteomes" id="UP000030651">
    <property type="component" value="Unassembled WGS sequence"/>
</dbReference>
<keyword evidence="13" id="KW-1185">Reference proteome</keyword>
<feature type="compositionally biased region" description="Basic and acidic residues" evidence="10">
    <location>
        <begin position="258"/>
        <end position="271"/>
    </location>
</feature>
<comment type="subcellular location">
    <subcellularLocation>
        <location evidence="1">Mitochondrion</location>
    </subcellularLocation>
</comment>
<accession>W3WMZ7</accession>